<evidence type="ECO:0000313" key="2">
    <source>
        <dbReference type="Proteomes" id="UP000275281"/>
    </source>
</evidence>
<reference evidence="1 2" key="1">
    <citation type="submission" date="2018-11" db="EMBL/GenBank/DDBJ databases">
        <authorList>
            <person name="Ye M.-Q."/>
            <person name="Du Z.-J."/>
        </authorList>
    </citation>
    <scope>NUCLEOTIDE SEQUENCE [LARGE SCALE GENOMIC DNA]</scope>
    <source>
        <strain evidence="1 2">U0105</strain>
    </source>
</reference>
<dbReference type="Proteomes" id="UP000275281">
    <property type="component" value="Unassembled WGS sequence"/>
</dbReference>
<evidence type="ECO:0000313" key="1">
    <source>
        <dbReference type="EMBL" id="RPJ68218.1"/>
    </source>
</evidence>
<organism evidence="1 2">
    <name type="scientific">Alteromonas sediminis</name>
    <dbReference type="NCBI Taxonomy" id="2259342"/>
    <lineage>
        <taxon>Bacteria</taxon>
        <taxon>Pseudomonadati</taxon>
        <taxon>Pseudomonadota</taxon>
        <taxon>Gammaproteobacteria</taxon>
        <taxon>Alteromonadales</taxon>
        <taxon>Alteromonadaceae</taxon>
        <taxon>Alteromonas/Salinimonas group</taxon>
        <taxon>Alteromonas</taxon>
    </lineage>
</organism>
<dbReference type="AlphaFoldDB" id="A0A3N5ZDK4"/>
<gene>
    <name evidence="1" type="ORF">DRW07_02075</name>
</gene>
<dbReference type="RefSeq" id="WP_124026220.1">
    <property type="nucleotide sequence ID" value="NZ_JBHRSN010000005.1"/>
</dbReference>
<name>A0A3N5ZDK4_9ALTE</name>
<comment type="caution">
    <text evidence="1">The sequence shown here is derived from an EMBL/GenBank/DDBJ whole genome shotgun (WGS) entry which is preliminary data.</text>
</comment>
<accession>A0A3N5ZDK4</accession>
<protein>
    <submittedName>
        <fullName evidence="1">GIY-YIG nuclease family protein</fullName>
    </submittedName>
</protein>
<dbReference type="Pfam" id="PF13455">
    <property type="entry name" value="MUG113"/>
    <property type="match status" value="1"/>
</dbReference>
<dbReference type="EMBL" id="RPOK01000001">
    <property type="protein sequence ID" value="RPJ68218.1"/>
    <property type="molecule type" value="Genomic_DNA"/>
</dbReference>
<sequence length="234" mass="26004">MQNIIYVMRHVDIGGNVDIPYKKVGITGAGNASLSSRLQQISNTKSPIKAQCIAAWEHHDARAVENALHMLLDDSRVEGEWFLDKDDTLAERMQPIMDLIGASELPIEQSNDAYTQSVLRKEVEAKQKSDHILLGEISDLLDKPLRSSSRIAGPTFFSDEKQLTYYVNARKSGKHHLSIGRSKGVYDDIKEFLESNGFEIEQGKKGGAKVMSLSTETVASVINLIECEFVPINT</sequence>
<dbReference type="OrthoDB" id="5891852at2"/>
<keyword evidence="2" id="KW-1185">Reference proteome</keyword>
<proteinExistence type="predicted"/>